<sequence length="340" mass="36108">MKHSFSKLALAACIAVAPIFSANAAYDLDKPVNLTFAAQEVGTAAYTYATAIQSVMLKELPKGSNITITTTSPGAVGAPLIVNNAAKCDVVMSNSAPSKWSKEDGILGKKPTPNIAAIAGGLGHDFINVMFTKKFVDKTGIKTIEELVAKKHPVKIVIKKNGTLGELSAEKLFEALGAKLEDVKAWGGVVEKTGGDAIKSGLQDDIYDMTIDHIGAGQSNTTELCMTHDMVDVQLADSTLDKLVEMGYNYVTVEPNTWKGQTEQIKTVGSQQLVLVSSTMDEAVAYHLAKAVCENADALGDQVASMKYFDPKVAGSKAVTGVDLHPGAKAYYQEKGYKAE</sequence>
<dbReference type="SUPFAM" id="SSF53850">
    <property type="entry name" value="Periplasmic binding protein-like II"/>
    <property type="match status" value="1"/>
</dbReference>
<dbReference type="Proteomes" id="UP000242432">
    <property type="component" value="Unassembled WGS sequence"/>
</dbReference>
<gene>
    <name evidence="2" type="ORF">SAMN02745213_00429</name>
</gene>
<feature type="chain" id="PRO_5010556905" description="TRAP transporter solute receptor, TAXI family" evidence="1">
    <location>
        <begin position="25"/>
        <end position="340"/>
    </location>
</feature>
<keyword evidence="1" id="KW-0732">Signal</keyword>
<evidence type="ECO:0008006" key="4">
    <source>
        <dbReference type="Google" id="ProtNLM"/>
    </source>
</evidence>
<evidence type="ECO:0000313" key="3">
    <source>
        <dbReference type="Proteomes" id="UP000242432"/>
    </source>
</evidence>
<evidence type="ECO:0000256" key="1">
    <source>
        <dbReference type="SAM" id="SignalP"/>
    </source>
</evidence>
<dbReference type="NCBIfam" id="TIGR02122">
    <property type="entry name" value="TRAP_TAXI"/>
    <property type="match status" value="1"/>
</dbReference>
<evidence type="ECO:0000313" key="2">
    <source>
        <dbReference type="EMBL" id="SKA58408.1"/>
    </source>
</evidence>
<proteinExistence type="predicted"/>
<dbReference type="Gene3D" id="3.40.190.10">
    <property type="entry name" value="Periplasmic binding protein-like II"/>
    <property type="match status" value="2"/>
</dbReference>
<organism evidence="2 3">
    <name type="scientific">Succinivibrio dextrinosolvens DSM 3072</name>
    <dbReference type="NCBI Taxonomy" id="1123324"/>
    <lineage>
        <taxon>Bacteria</taxon>
        <taxon>Pseudomonadati</taxon>
        <taxon>Pseudomonadota</taxon>
        <taxon>Gammaproteobacteria</taxon>
        <taxon>Aeromonadales</taxon>
        <taxon>Succinivibrionaceae</taxon>
        <taxon>Succinivibrio</taxon>
    </lineage>
</organism>
<dbReference type="PANTHER" id="PTHR42941">
    <property type="entry name" value="SLL1037 PROTEIN"/>
    <property type="match status" value="1"/>
</dbReference>
<dbReference type="RefSeq" id="WP_078928015.1">
    <property type="nucleotide sequence ID" value="NZ_FUXX01000004.1"/>
</dbReference>
<name>A0A1T4V0N3_9GAMM</name>
<dbReference type="AlphaFoldDB" id="A0A1T4V0N3"/>
<reference evidence="3" key="1">
    <citation type="submission" date="2017-02" db="EMBL/GenBank/DDBJ databases">
        <authorList>
            <person name="Varghese N."/>
            <person name="Submissions S."/>
        </authorList>
    </citation>
    <scope>NUCLEOTIDE SEQUENCE [LARGE SCALE GENOMIC DNA]</scope>
    <source>
        <strain evidence="3">DSM 3072</strain>
    </source>
</reference>
<dbReference type="InterPro" id="IPR011852">
    <property type="entry name" value="TRAP_TAXI"/>
</dbReference>
<keyword evidence="3" id="KW-1185">Reference proteome</keyword>
<feature type="signal peptide" evidence="1">
    <location>
        <begin position="1"/>
        <end position="24"/>
    </location>
</feature>
<accession>A0A1T4V0N3</accession>
<dbReference type="STRING" id="83771.SAMN02910357_01337"/>
<dbReference type="Pfam" id="PF16868">
    <property type="entry name" value="NMT1_3"/>
    <property type="match status" value="1"/>
</dbReference>
<dbReference type="EMBL" id="FUXX01000004">
    <property type="protein sequence ID" value="SKA58408.1"/>
    <property type="molecule type" value="Genomic_DNA"/>
</dbReference>
<protein>
    <recommendedName>
        <fullName evidence="4">TRAP transporter solute receptor, TAXI family</fullName>
    </recommendedName>
</protein>
<dbReference type="PANTHER" id="PTHR42941:SF1">
    <property type="entry name" value="SLL1037 PROTEIN"/>
    <property type="match status" value="1"/>
</dbReference>